<reference evidence="6 7" key="1">
    <citation type="submission" date="2020-07" db="EMBL/GenBank/DDBJ databases">
        <title>Description of Kordia aestuariivivens sp. nov., isolated from a tidal flat.</title>
        <authorList>
            <person name="Park S."/>
            <person name="Yoon J.-H."/>
        </authorList>
    </citation>
    <scope>NUCLEOTIDE SEQUENCE [LARGE SCALE GENOMIC DNA]</scope>
    <source>
        <strain evidence="6 7">YSTF-M3</strain>
    </source>
</reference>
<dbReference type="InterPro" id="IPR011990">
    <property type="entry name" value="TPR-like_helical_dom_sf"/>
</dbReference>
<accession>A0ABR7Q894</accession>
<dbReference type="SUPFAM" id="SSF48452">
    <property type="entry name" value="TPR-like"/>
    <property type="match status" value="2"/>
</dbReference>
<evidence type="ECO:0000256" key="4">
    <source>
        <dbReference type="SAM" id="Phobius"/>
    </source>
</evidence>
<dbReference type="InterPro" id="IPR018060">
    <property type="entry name" value="HTH_AraC"/>
</dbReference>
<evidence type="ECO:0000256" key="3">
    <source>
        <dbReference type="ARBA" id="ARBA00023163"/>
    </source>
</evidence>
<dbReference type="Proteomes" id="UP000619238">
    <property type="component" value="Unassembled WGS sequence"/>
</dbReference>
<dbReference type="Gene3D" id="1.10.10.60">
    <property type="entry name" value="Homeodomain-like"/>
    <property type="match status" value="2"/>
</dbReference>
<keyword evidence="4" id="KW-0472">Membrane</keyword>
<dbReference type="SUPFAM" id="SSF46689">
    <property type="entry name" value="Homeodomain-like"/>
    <property type="match status" value="1"/>
</dbReference>
<evidence type="ECO:0000259" key="5">
    <source>
        <dbReference type="PROSITE" id="PS01124"/>
    </source>
</evidence>
<dbReference type="SMART" id="SM00342">
    <property type="entry name" value="HTH_ARAC"/>
    <property type="match status" value="1"/>
</dbReference>
<gene>
    <name evidence="6" type="ORF">H2O64_08700</name>
</gene>
<dbReference type="Pfam" id="PF12833">
    <property type="entry name" value="HTH_18"/>
    <property type="match status" value="1"/>
</dbReference>
<evidence type="ECO:0000256" key="2">
    <source>
        <dbReference type="ARBA" id="ARBA00023125"/>
    </source>
</evidence>
<dbReference type="SMART" id="SM00028">
    <property type="entry name" value="TPR"/>
    <property type="match status" value="4"/>
</dbReference>
<sequence length="567" mass="65672">MHLAEKNLRLLTKQFILWCFAFTCCVNAQTNSNASYKELIESYREFRSKERSKALAFAIEAKGVALVNGNNTQLAEALYYISTGQYNLAENKEALKNIELAIAEASSIKNTLFLYKDFLLKGDILSELGEDSKALIAYLKAKEYAEEIGDPINEVLPLFRIAHIKKIHKDFQEAIRINKEVLNRLNILGANVNTNYYRLNAFMNIADTYLWLENPDEAEFYNKAGLKKCSDTIMPETYYTLVMNKAIIHYQREQYHECLVVAEEVGEYSLKTKNESLYVTSLFYLGKSYSKLNEHEKSLGYLEKIQAIMSASDNVDVNEKELNEFLFLGYYKKEKHEKALLHFQKYKELEKKESAQDLKINNEIHKLHDIVPLHKEIDTLGEELTKQTNNKRNLVIVSLGLCMLFLMTIVYYIIKGKVIKKKFKELLKKVSDLENNNEKQVVPRKDIVTDEKVEAILKKIATFEKEEQYLEPACSLSFMAENLETNTAYLSKVINTHKGKSYTVYITELRLNKALIRLKNDKKLQSYTIKAIAEEFGFKRQETFARAFKAHTGIYPSQYLKNLQNKT</sequence>
<dbReference type="RefSeq" id="WP_187561795.1">
    <property type="nucleotide sequence ID" value="NZ_JACGWS010000004.1"/>
</dbReference>
<keyword evidence="1" id="KW-0805">Transcription regulation</keyword>
<organism evidence="6 7">
    <name type="scientific">Kordia aestuariivivens</name>
    <dbReference type="NCBI Taxonomy" id="2759037"/>
    <lineage>
        <taxon>Bacteria</taxon>
        <taxon>Pseudomonadati</taxon>
        <taxon>Bacteroidota</taxon>
        <taxon>Flavobacteriia</taxon>
        <taxon>Flavobacteriales</taxon>
        <taxon>Flavobacteriaceae</taxon>
        <taxon>Kordia</taxon>
    </lineage>
</organism>
<keyword evidence="4" id="KW-1133">Transmembrane helix</keyword>
<dbReference type="InterPro" id="IPR009057">
    <property type="entry name" value="Homeodomain-like_sf"/>
</dbReference>
<dbReference type="Gene3D" id="1.25.40.10">
    <property type="entry name" value="Tetratricopeptide repeat domain"/>
    <property type="match status" value="2"/>
</dbReference>
<evidence type="ECO:0000256" key="1">
    <source>
        <dbReference type="ARBA" id="ARBA00023015"/>
    </source>
</evidence>
<dbReference type="EMBL" id="JACGWS010000004">
    <property type="protein sequence ID" value="MBC8754747.1"/>
    <property type="molecule type" value="Genomic_DNA"/>
</dbReference>
<keyword evidence="2" id="KW-0238">DNA-binding</keyword>
<dbReference type="InterPro" id="IPR019734">
    <property type="entry name" value="TPR_rpt"/>
</dbReference>
<dbReference type="PROSITE" id="PS01124">
    <property type="entry name" value="HTH_ARAC_FAMILY_2"/>
    <property type="match status" value="1"/>
</dbReference>
<feature type="transmembrane region" description="Helical" evidence="4">
    <location>
        <begin position="394"/>
        <end position="414"/>
    </location>
</feature>
<protein>
    <submittedName>
        <fullName evidence="6">Helix-turn-helix domain-containing protein</fullName>
    </submittedName>
</protein>
<keyword evidence="3" id="KW-0804">Transcription</keyword>
<keyword evidence="7" id="KW-1185">Reference proteome</keyword>
<name>A0ABR7Q894_9FLAO</name>
<dbReference type="PANTHER" id="PTHR43280:SF28">
    <property type="entry name" value="HTH-TYPE TRANSCRIPTIONAL ACTIVATOR RHAS"/>
    <property type="match status" value="1"/>
</dbReference>
<feature type="domain" description="HTH araC/xylS-type" evidence="5">
    <location>
        <begin position="458"/>
        <end position="562"/>
    </location>
</feature>
<evidence type="ECO:0000313" key="7">
    <source>
        <dbReference type="Proteomes" id="UP000619238"/>
    </source>
</evidence>
<comment type="caution">
    <text evidence="6">The sequence shown here is derived from an EMBL/GenBank/DDBJ whole genome shotgun (WGS) entry which is preliminary data.</text>
</comment>
<proteinExistence type="predicted"/>
<dbReference type="PANTHER" id="PTHR43280">
    <property type="entry name" value="ARAC-FAMILY TRANSCRIPTIONAL REGULATOR"/>
    <property type="match status" value="1"/>
</dbReference>
<keyword evidence="4" id="KW-0812">Transmembrane</keyword>
<evidence type="ECO:0000313" key="6">
    <source>
        <dbReference type="EMBL" id="MBC8754747.1"/>
    </source>
</evidence>